<dbReference type="CDD" id="cd02412">
    <property type="entry name" value="KH-II_30S_S3"/>
    <property type="match status" value="1"/>
</dbReference>
<dbReference type="RefSeq" id="WP_092352009.1">
    <property type="nucleotide sequence ID" value="NZ_BLMI01000251.1"/>
</dbReference>
<sequence>MGQKVSPIGLRVGINRNWDSRWYANDQDFAGLLHEDIKIREYLLKKLKTASVARVEIERSKNRVTIFVHTSRPGVVIGKDGEAVDALRKEVSKMVKDKQVFINIVEIKNPDVVAQLVANNIAEQLENRASFRTVQKRAIQRAMRAGAKGIKTSVSGRLGGADMARAEGYSEGNVPLHTLRADIDYATAEADTTYGKLGVKVWICKGEILPEKKKGDK</sequence>
<evidence type="ECO:0000256" key="3">
    <source>
        <dbReference type="ARBA" id="ARBA00022884"/>
    </source>
</evidence>
<evidence type="ECO:0000313" key="13">
    <source>
        <dbReference type="Proteomes" id="UP000198558"/>
    </source>
</evidence>
<dbReference type="Proteomes" id="UP000490821">
    <property type="component" value="Unassembled WGS sequence"/>
</dbReference>
<evidence type="ECO:0000256" key="7">
    <source>
        <dbReference type="ARBA" id="ARBA00035257"/>
    </source>
</evidence>
<dbReference type="EMBL" id="FOIN01000002">
    <property type="protein sequence ID" value="SET16117.1"/>
    <property type="molecule type" value="Genomic_DNA"/>
</dbReference>
<comment type="function">
    <text evidence="6 8">Binds the lower part of the 30S subunit head. Binds mRNA in the 70S ribosome, positioning it for translation.</text>
</comment>
<keyword evidence="13" id="KW-1185">Reference proteome</keyword>
<dbReference type="GeneID" id="78287457"/>
<reference evidence="13" key="2">
    <citation type="submission" date="2016-10" db="EMBL/GenBank/DDBJ databases">
        <authorList>
            <person name="Varghese N."/>
            <person name="Submissions S."/>
        </authorList>
    </citation>
    <scope>NUCLEOTIDE SEQUENCE [LARGE SCALE GENOMIC DNA]</scope>
    <source>
        <strain evidence="13">DSM 1551</strain>
    </source>
</reference>
<dbReference type="InterPro" id="IPR057258">
    <property type="entry name" value="Ribosomal_uS3"/>
</dbReference>
<dbReference type="GO" id="GO:0019843">
    <property type="term" value="F:rRNA binding"/>
    <property type="evidence" value="ECO:0007669"/>
    <property type="project" value="UniProtKB-UniRule"/>
</dbReference>
<dbReference type="SUPFAM" id="SSF54821">
    <property type="entry name" value="Ribosomal protein S3 C-terminal domain"/>
    <property type="match status" value="1"/>
</dbReference>
<dbReference type="GO" id="GO:0003729">
    <property type="term" value="F:mRNA binding"/>
    <property type="evidence" value="ECO:0007669"/>
    <property type="project" value="UniProtKB-UniRule"/>
</dbReference>
<feature type="domain" description="KH type-2" evidence="10">
    <location>
        <begin position="39"/>
        <end position="108"/>
    </location>
</feature>
<dbReference type="HAMAP" id="MF_01309_B">
    <property type="entry name" value="Ribosomal_uS3_B"/>
    <property type="match status" value="1"/>
</dbReference>
<dbReference type="Pfam" id="PF07650">
    <property type="entry name" value="KH_2"/>
    <property type="match status" value="1"/>
</dbReference>
<dbReference type="AlphaFoldDB" id="A0A1I0CA43"/>
<dbReference type="NCBIfam" id="TIGR01009">
    <property type="entry name" value="rpsC_bact"/>
    <property type="match status" value="1"/>
</dbReference>
<dbReference type="InterPro" id="IPR015946">
    <property type="entry name" value="KH_dom-like_a/b"/>
</dbReference>
<evidence type="ECO:0000256" key="5">
    <source>
        <dbReference type="ARBA" id="ARBA00023274"/>
    </source>
</evidence>
<evidence type="ECO:0000256" key="2">
    <source>
        <dbReference type="ARBA" id="ARBA00022730"/>
    </source>
</evidence>
<dbReference type="InterPro" id="IPR004044">
    <property type="entry name" value="KH_dom_type_2"/>
</dbReference>
<keyword evidence="3 8" id="KW-0694">RNA-binding</keyword>
<dbReference type="PROSITE" id="PS00548">
    <property type="entry name" value="RIBOSOMAL_S3"/>
    <property type="match status" value="1"/>
</dbReference>
<dbReference type="GO" id="GO:0022627">
    <property type="term" value="C:cytosolic small ribosomal subunit"/>
    <property type="evidence" value="ECO:0007669"/>
    <property type="project" value="TreeGrafter"/>
</dbReference>
<dbReference type="GO" id="GO:0003735">
    <property type="term" value="F:structural constituent of ribosome"/>
    <property type="evidence" value="ECO:0007669"/>
    <property type="project" value="InterPro"/>
</dbReference>
<dbReference type="InterPro" id="IPR004087">
    <property type="entry name" value="KH_dom"/>
</dbReference>
<evidence type="ECO:0000256" key="4">
    <source>
        <dbReference type="ARBA" id="ARBA00022980"/>
    </source>
</evidence>
<keyword evidence="4 8" id="KW-0689">Ribosomal protein</keyword>
<organism evidence="12 13">
    <name type="scientific">Thomasclavelia cocleata</name>
    <dbReference type="NCBI Taxonomy" id="69824"/>
    <lineage>
        <taxon>Bacteria</taxon>
        <taxon>Bacillati</taxon>
        <taxon>Bacillota</taxon>
        <taxon>Erysipelotrichia</taxon>
        <taxon>Erysipelotrichales</taxon>
        <taxon>Coprobacillaceae</taxon>
        <taxon>Thomasclavelia</taxon>
    </lineage>
</organism>
<keyword evidence="2 8" id="KW-0699">rRNA-binding</keyword>
<keyword evidence="5 8" id="KW-0687">Ribonucleoprotein</keyword>
<evidence type="ECO:0000256" key="8">
    <source>
        <dbReference type="HAMAP-Rule" id="MF_01309"/>
    </source>
</evidence>
<reference evidence="12" key="1">
    <citation type="submission" date="2016-10" db="EMBL/GenBank/DDBJ databases">
        <authorList>
            <person name="de Groot N.N."/>
        </authorList>
    </citation>
    <scope>NUCLEOTIDE SEQUENCE [LARGE SCALE GENOMIC DNA]</scope>
    <source>
        <strain evidence="12">DSM 1551</strain>
    </source>
</reference>
<dbReference type="Gene3D" id="3.30.300.20">
    <property type="match status" value="1"/>
</dbReference>
<dbReference type="Gene3D" id="3.30.1140.32">
    <property type="entry name" value="Ribosomal protein S3, C-terminal domain"/>
    <property type="match status" value="1"/>
</dbReference>
<reference evidence="11 14" key="3">
    <citation type="journal article" date="2020" name="Microbiome">
        <title>Single-cell genomics of uncultured bacteria reveals dietary fiber responders in the mouse gut microbiota.</title>
        <authorList>
            <person name="Chijiiwa R."/>
            <person name="Hosokawa M."/>
            <person name="Kogawa M."/>
            <person name="Nishikawa Y."/>
            <person name="Ide K."/>
            <person name="Sakanashi C."/>
            <person name="Takahashi K."/>
            <person name="Takeyama H."/>
        </authorList>
    </citation>
    <scope>NUCLEOTIDE SEQUENCE [LARGE SCALE GENOMIC DNA]</scope>
    <source>
        <strain evidence="11">IMSAGC_017</strain>
    </source>
</reference>
<name>A0A1I0CA43_9FIRM</name>
<gene>
    <name evidence="8 11" type="primary">rpsC</name>
    <name evidence="11" type="ORF">IMSAGC017_02024</name>
    <name evidence="12" type="ORF">SAMN04489758_102151</name>
</gene>
<comment type="similarity">
    <text evidence="1 8 9">Belongs to the universal ribosomal protein uS3 family.</text>
</comment>
<dbReference type="InterPro" id="IPR001351">
    <property type="entry name" value="Ribosomal_uS3_C"/>
</dbReference>
<dbReference type="EMBL" id="BLMI01000251">
    <property type="protein sequence ID" value="GFI41978.1"/>
    <property type="molecule type" value="Genomic_DNA"/>
</dbReference>
<dbReference type="InterPro" id="IPR005704">
    <property type="entry name" value="Ribosomal_uS3_bac-typ"/>
</dbReference>
<evidence type="ECO:0000256" key="9">
    <source>
        <dbReference type="RuleBase" id="RU003624"/>
    </source>
</evidence>
<dbReference type="GO" id="GO:0006412">
    <property type="term" value="P:translation"/>
    <property type="evidence" value="ECO:0007669"/>
    <property type="project" value="UniProtKB-UniRule"/>
</dbReference>
<protein>
    <recommendedName>
        <fullName evidence="7 8">Small ribosomal subunit protein uS3</fullName>
    </recommendedName>
</protein>
<dbReference type="InterPro" id="IPR009019">
    <property type="entry name" value="KH_sf_prok-type"/>
</dbReference>
<dbReference type="SUPFAM" id="SSF54814">
    <property type="entry name" value="Prokaryotic type KH domain (KH-domain type II)"/>
    <property type="match status" value="1"/>
</dbReference>
<accession>A0A1I0CA43</accession>
<evidence type="ECO:0000256" key="6">
    <source>
        <dbReference type="ARBA" id="ARBA00024998"/>
    </source>
</evidence>
<dbReference type="OrthoDB" id="9806396at2"/>
<dbReference type="InterPro" id="IPR036419">
    <property type="entry name" value="Ribosomal_S3_C_sf"/>
</dbReference>
<proteinExistence type="inferred from homology"/>
<evidence type="ECO:0000313" key="11">
    <source>
        <dbReference type="EMBL" id="GFI41978.1"/>
    </source>
</evidence>
<dbReference type="PANTHER" id="PTHR11760">
    <property type="entry name" value="30S/40S RIBOSOMAL PROTEIN S3"/>
    <property type="match status" value="1"/>
</dbReference>
<evidence type="ECO:0000256" key="1">
    <source>
        <dbReference type="ARBA" id="ARBA00010761"/>
    </source>
</evidence>
<dbReference type="PROSITE" id="PS50823">
    <property type="entry name" value="KH_TYPE_2"/>
    <property type="match status" value="1"/>
</dbReference>
<evidence type="ECO:0000313" key="14">
    <source>
        <dbReference type="Proteomes" id="UP000490821"/>
    </source>
</evidence>
<dbReference type="SMART" id="SM00322">
    <property type="entry name" value="KH"/>
    <property type="match status" value="1"/>
</dbReference>
<dbReference type="Pfam" id="PF00189">
    <property type="entry name" value="Ribosomal_S3_C"/>
    <property type="match status" value="1"/>
</dbReference>
<dbReference type="FunFam" id="3.30.300.20:FF:000001">
    <property type="entry name" value="30S ribosomal protein S3"/>
    <property type="match status" value="1"/>
</dbReference>
<dbReference type="InterPro" id="IPR018280">
    <property type="entry name" value="Ribosomal_uS3_CS"/>
</dbReference>
<evidence type="ECO:0000259" key="10">
    <source>
        <dbReference type="PROSITE" id="PS50823"/>
    </source>
</evidence>
<dbReference type="Proteomes" id="UP000198558">
    <property type="component" value="Unassembled WGS sequence"/>
</dbReference>
<dbReference type="PANTHER" id="PTHR11760:SF19">
    <property type="entry name" value="SMALL RIBOSOMAL SUBUNIT PROTEIN US3C"/>
    <property type="match status" value="1"/>
</dbReference>
<evidence type="ECO:0000313" key="12">
    <source>
        <dbReference type="EMBL" id="SET16117.1"/>
    </source>
</evidence>
<comment type="subunit">
    <text evidence="8">Part of the 30S ribosomal subunit. Forms a tight complex with proteins S10 and S14.</text>
</comment>